<reference evidence="4" key="1">
    <citation type="submission" date="2003-08" db="EMBL/GenBank/DDBJ databases">
        <authorList>
            <person name="Birren B."/>
            <person name="Nusbaum C."/>
            <person name="Abebe A."/>
            <person name="Abouelleil A."/>
            <person name="Adekoya E."/>
            <person name="Ait-zahra M."/>
            <person name="Allen N."/>
            <person name="Allen T."/>
            <person name="An P."/>
            <person name="Anderson M."/>
            <person name="Anderson S."/>
            <person name="Arachchi H."/>
            <person name="Armbruster J."/>
            <person name="Bachantsang P."/>
            <person name="Baldwin J."/>
            <person name="Barry A."/>
            <person name="Bayul T."/>
            <person name="Blitshsteyn B."/>
            <person name="Bloom T."/>
            <person name="Blye J."/>
            <person name="Boguslavskiy L."/>
            <person name="Borowsky M."/>
            <person name="Boukhgalter B."/>
            <person name="Brunache A."/>
            <person name="Butler J."/>
            <person name="Calixte N."/>
            <person name="Calvo S."/>
            <person name="Camarata J."/>
            <person name="Campo K."/>
            <person name="Chang J."/>
            <person name="Cheshatsang Y."/>
            <person name="Citroen M."/>
            <person name="Collymore A."/>
            <person name="Considine T."/>
            <person name="Cook A."/>
            <person name="Cooke P."/>
            <person name="Corum B."/>
            <person name="Cuomo C."/>
            <person name="David R."/>
            <person name="Dawoe T."/>
            <person name="Degray S."/>
            <person name="Dodge S."/>
            <person name="Dooley K."/>
            <person name="Dorje P."/>
            <person name="Dorjee K."/>
            <person name="Dorris L."/>
            <person name="Duffey N."/>
            <person name="Dupes A."/>
            <person name="Elkins T."/>
            <person name="Engels R."/>
            <person name="Erickson J."/>
            <person name="Farina A."/>
            <person name="Faro S."/>
            <person name="Ferreira P."/>
            <person name="Fischer H."/>
            <person name="Fitzgerald M."/>
            <person name="Foley K."/>
            <person name="Gage D."/>
            <person name="Galagan J."/>
            <person name="Gearin G."/>
            <person name="Gnerre S."/>
            <person name="Gnirke A."/>
            <person name="Goyette A."/>
            <person name="Graham J."/>
            <person name="Grandbois E."/>
            <person name="Gyaltsen K."/>
            <person name="Hafez N."/>
            <person name="Hagopian D."/>
            <person name="Hagos B."/>
            <person name="Hall J."/>
            <person name="Hatcher B."/>
            <person name="Heller A."/>
            <person name="Higgins H."/>
            <person name="Honan T."/>
            <person name="Horn A."/>
            <person name="Houde N."/>
            <person name="Hughes L."/>
            <person name="Hulme W."/>
            <person name="Husby E."/>
            <person name="Iliev I."/>
            <person name="Jaffe D."/>
            <person name="Jones C."/>
            <person name="Kamal M."/>
            <person name="Kamat A."/>
            <person name="Kamvysselis M."/>
            <person name="Karlsson E."/>
            <person name="Kells C."/>
            <person name="Kieu A."/>
            <person name="Kisner P."/>
            <person name="Kodira C."/>
            <person name="Kulbokas E."/>
            <person name="Labutti K."/>
            <person name="Lama D."/>
            <person name="Landers T."/>
            <person name="Leger J."/>
            <person name="Levine S."/>
            <person name="Lewis D."/>
            <person name="Lewis T."/>
            <person name="Lindblad-toh K."/>
            <person name="Liu X."/>
            <person name="Lokyitsang T."/>
            <person name="Lokyitsang Y."/>
            <person name="Lucien O."/>
            <person name="Lui A."/>
            <person name="Ma L.J."/>
            <person name="Mabbitt R."/>
            <person name="Macdonald J."/>
            <person name="Maclean C."/>
            <person name="Major J."/>
            <person name="Manning J."/>
            <person name="Marabella R."/>
            <person name="Maru K."/>
            <person name="Matthews C."/>
            <person name="Mauceli E."/>
            <person name="Mccarthy M."/>
            <person name="Mcdonough S."/>
            <person name="Mcghee T."/>
            <person name="Meldrim J."/>
            <person name="Meneus L."/>
            <person name="Mesirov J."/>
            <person name="Mihalev A."/>
            <person name="Mihova T."/>
            <person name="Mikkelsen T."/>
            <person name="Mlenga V."/>
            <person name="Moru K."/>
            <person name="Mozes J."/>
            <person name="Mulrain L."/>
            <person name="Munson G."/>
            <person name="Naylor J."/>
            <person name="Newes C."/>
            <person name="Nguyen C."/>
            <person name="Nguyen N."/>
            <person name="Nguyen T."/>
            <person name="Nicol R."/>
            <person name="Nielsen C."/>
            <person name="Nizzari M."/>
            <person name="Norbu C."/>
            <person name="Norbu N."/>
            <person name="O'donnell P."/>
            <person name="Okoawo O."/>
            <person name="O'leary S."/>
            <person name="Omotosho B."/>
            <person name="O'neill K."/>
            <person name="Osman S."/>
            <person name="Parker S."/>
            <person name="Perrin D."/>
            <person name="Phunkhang P."/>
            <person name="Piqani B."/>
            <person name="Purcell S."/>
            <person name="Rachupka T."/>
            <person name="Ramasamy U."/>
            <person name="Rameau R."/>
            <person name="Ray V."/>
            <person name="Raymond C."/>
            <person name="Retta R."/>
            <person name="Richardson S."/>
            <person name="Rise C."/>
            <person name="Rodriguez J."/>
            <person name="Rogers J."/>
            <person name="Rogov P."/>
            <person name="Rutman M."/>
            <person name="Schupbach R."/>
            <person name="Seaman C."/>
            <person name="Settipalli S."/>
            <person name="Sharpe T."/>
            <person name="Sheridan J."/>
            <person name="Sherpa N."/>
            <person name="Shi J."/>
            <person name="Smirnov S."/>
            <person name="Smith C."/>
            <person name="Sougnez C."/>
            <person name="Spencer B."/>
            <person name="Stalker J."/>
            <person name="Stange-thomann N."/>
            <person name="Stavropoulos S."/>
            <person name="Stetson K."/>
            <person name="Stone C."/>
            <person name="Stone S."/>
            <person name="Stubbs M."/>
            <person name="Talamas J."/>
            <person name="Tchuinga P."/>
            <person name="Tenzing P."/>
            <person name="Tesfaye S."/>
            <person name="Theodore J."/>
            <person name="Thoulutsang Y."/>
            <person name="Topham K."/>
            <person name="Towey S."/>
            <person name="Tsamla T."/>
            <person name="Tsomo N."/>
            <person name="Vallee D."/>
            <person name="Vassiliev H."/>
            <person name="Venkataraman V."/>
            <person name="Vinson J."/>
            <person name="Vo A."/>
            <person name="Wade C."/>
            <person name="Wang S."/>
            <person name="Wangchuk T."/>
            <person name="Wangdi T."/>
            <person name="Whittaker C."/>
            <person name="Wilkinson J."/>
            <person name="Wu Y."/>
            <person name="Wyman D."/>
            <person name="Yadav S."/>
            <person name="Yang S."/>
            <person name="Yang X."/>
            <person name="Yeager S."/>
            <person name="Yee E."/>
            <person name="Young G."/>
            <person name="Zainoun J."/>
            <person name="Zembeck L."/>
            <person name="Zimmer A."/>
            <person name="Zody M."/>
            <person name="Lander E."/>
        </authorList>
    </citation>
    <scope>NUCLEOTIDE SEQUENCE [LARGE SCALE GENOMIC DNA]</scope>
</reference>
<proteinExistence type="predicted"/>
<dbReference type="Ensembl" id="ENSCSAVT00000002784.1">
    <property type="protein sequence ID" value="ENSCSAVP00000002741.1"/>
    <property type="gene ID" value="ENSCSAVG00000001622.1"/>
</dbReference>
<protein>
    <recommendedName>
        <fullName evidence="2">LolA-like domain-containing protein</fullName>
    </recommendedName>
</protein>
<dbReference type="AlphaFoldDB" id="H2YBP3"/>
<dbReference type="HOGENOM" id="CLU_1036359_0_0_1"/>
<evidence type="ECO:0000313" key="3">
    <source>
        <dbReference type="Ensembl" id="ENSCSAVP00000002741.1"/>
    </source>
</evidence>
<dbReference type="InterPro" id="IPR058831">
    <property type="entry name" value="LolA-like_dom_2nd"/>
</dbReference>
<accession>H2YBP3</accession>
<reference evidence="3" key="3">
    <citation type="submission" date="2025-09" db="UniProtKB">
        <authorList>
            <consortium name="Ensembl"/>
        </authorList>
    </citation>
    <scope>IDENTIFICATION</scope>
</reference>
<keyword evidence="1" id="KW-0732">Signal</keyword>
<feature type="chain" id="PRO_5003577529" description="LolA-like domain-containing protein" evidence="1">
    <location>
        <begin position="17"/>
        <end position="269"/>
    </location>
</feature>
<sequence length="269" mass="30482">MFLEIWVLALVAGTGAAGLCPNTTGRIPVQMPQLDQSMFSYKIQINVPDAEKTLDAFEYYDHVNKSIFLYLDQTNMGKRTMQRVMYDYKYNQTFNVDELSNTCSVKDLTSPNDQITLFGAGVENGPDGVNNSFFWNAGYNSTYEGNATIDGVFTDHYQTCLTFENDTVTYLIDVFFSAINWSMPAAQRAPVKLTLNASTTVNNVTTSRMYFYKFSDYHTMATPDDWKPERPSGMICPGRKDGPTISPMDMEQLSLKYEIYTMTSEDRIS</sequence>
<evidence type="ECO:0000259" key="2">
    <source>
        <dbReference type="Pfam" id="PF25898"/>
    </source>
</evidence>
<dbReference type="PANTHER" id="PTHR36902">
    <property type="entry name" value="ENRICHED IN SURFACE-LABELED PROTEOME PROTEIN 9"/>
    <property type="match status" value="1"/>
</dbReference>
<dbReference type="Pfam" id="PF25898">
    <property type="entry name" value="LolA_2nd_metazoa"/>
    <property type="match status" value="1"/>
</dbReference>
<evidence type="ECO:0000256" key="1">
    <source>
        <dbReference type="SAM" id="SignalP"/>
    </source>
</evidence>
<dbReference type="OMA" id="ACINHEN"/>
<organism evidence="3 4">
    <name type="scientific">Ciona savignyi</name>
    <name type="common">Pacific transparent sea squirt</name>
    <dbReference type="NCBI Taxonomy" id="51511"/>
    <lineage>
        <taxon>Eukaryota</taxon>
        <taxon>Metazoa</taxon>
        <taxon>Chordata</taxon>
        <taxon>Tunicata</taxon>
        <taxon>Ascidiacea</taxon>
        <taxon>Phlebobranchia</taxon>
        <taxon>Cionidae</taxon>
        <taxon>Ciona</taxon>
    </lineage>
</organism>
<keyword evidence="4" id="KW-1185">Reference proteome</keyword>
<dbReference type="Proteomes" id="UP000007875">
    <property type="component" value="Unassembled WGS sequence"/>
</dbReference>
<evidence type="ECO:0000313" key="4">
    <source>
        <dbReference type="Proteomes" id="UP000007875"/>
    </source>
</evidence>
<dbReference type="STRING" id="51511.ENSCSAVP00000002741"/>
<feature type="domain" description="LolA-like" evidence="2">
    <location>
        <begin position="20"/>
        <end position="218"/>
    </location>
</feature>
<feature type="signal peptide" evidence="1">
    <location>
        <begin position="1"/>
        <end position="16"/>
    </location>
</feature>
<reference evidence="3" key="2">
    <citation type="submission" date="2025-08" db="UniProtKB">
        <authorList>
            <consortium name="Ensembl"/>
        </authorList>
    </citation>
    <scope>IDENTIFICATION</scope>
</reference>
<dbReference type="PANTHER" id="PTHR36902:SF1">
    <property type="entry name" value="ENRICHED IN SURFACE-LABELED PROTEOME PROTEIN 9"/>
    <property type="match status" value="1"/>
</dbReference>
<dbReference type="InParanoid" id="H2YBP3"/>
<name>H2YBP3_CIOSA</name>